<keyword evidence="3" id="KW-1185">Reference proteome</keyword>
<feature type="domain" description="N-acetyltransferase" evidence="1">
    <location>
        <begin position="5"/>
        <end position="156"/>
    </location>
</feature>
<accession>A0A238J644</accession>
<dbReference type="Pfam" id="PF13527">
    <property type="entry name" value="Acetyltransf_9"/>
    <property type="match status" value="1"/>
</dbReference>
<protein>
    <recommendedName>
        <fullName evidence="1">N-acetyltransferase domain-containing protein</fullName>
    </recommendedName>
</protein>
<dbReference type="CDD" id="cd04301">
    <property type="entry name" value="NAT_SF"/>
    <property type="match status" value="1"/>
</dbReference>
<gene>
    <name evidence="2" type="ORF">TRP8649_00181</name>
</gene>
<dbReference type="OrthoDB" id="7869205at2"/>
<dbReference type="PROSITE" id="PS51186">
    <property type="entry name" value="GNAT"/>
    <property type="match status" value="1"/>
</dbReference>
<organism evidence="2 3">
    <name type="scientific">Pelagimonas phthalicica</name>
    <dbReference type="NCBI Taxonomy" id="1037362"/>
    <lineage>
        <taxon>Bacteria</taxon>
        <taxon>Pseudomonadati</taxon>
        <taxon>Pseudomonadota</taxon>
        <taxon>Alphaproteobacteria</taxon>
        <taxon>Rhodobacterales</taxon>
        <taxon>Roseobacteraceae</taxon>
        <taxon>Pelagimonas</taxon>
    </lineage>
</organism>
<reference evidence="3" key="1">
    <citation type="submission" date="2017-05" db="EMBL/GenBank/DDBJ databases">
        <authorList>
            <person name="Rodrigo-Torres L."/>
            <person name="Arahal R. D."/>
            <person name="Lucena T."/>
        </authorList>
    </citation>
    <scope>NUCLEOTIDE SEQUENCE [LARGE SCALE GENOMIC DNA]</scope>
    <source>
        <strain evidence="3">CECT 8649</strain>
    </source>
</reference>
<dbReference type="SUPFAM" id="SSF55729">
    <property type="entry name" value="Acyl-CoA N-acyltransferases (Nat)"/>
    <property type="match status" value="1"/>
</dbReference>
<dbReference type="InterPro" id="IPR000182">
    <property type="entry name" value="GNAT_dom"/>
</dbReference>
<dbReference type="RefSeq" id="WP_099241724.1">
    <property type="nucleotide sequence ID" value="NZ_FXXP01000001.1"/>
</dbReference>
<dbReference type="Gene3D" id="3.40.630.30">
    <property type="match status" value="1"/>
</dbReference>
<evidence type="ECO:0000259" key="1">
    <source>
        <dbReference type="PROSITE" id="PS51186"/>
    </source>
</evidence>
<dbReference type="EMBL" id="FXXP01000001">
    <property type="protein sequence ID" value="SMX26108.1"/>
    <property type="molecule type" value="Genomic_DNA"/>
</dbReference>
<dbReference type="AlphaFoldDB" id="A0A238J644"/>
<evidence type="ECO:0000313" key="3">
    <source>
        <dbReference type="Proteomes" id="UP000225972"/>
    </source>
</evidence>
<proteinExistence type="predicted"/>
<sequence length="173" mass="19240">MIEVIPEVELSAQDETQIAEVIRESFPTDYAGRSFYQQRPHLRVVRRAQVIVAQISVFYRSIRLGGELLPIIGIGDVACLPEHSGQGIGSALMARALELGAQSQAEFALLFGKRTLYDRAGFVAQKNPYLCVDMTGAQTNELAQRDANFLMVRPLTSRIWPEGEQVDFLGPLF</sequence>
<dbReference type="InterPro" id="IPR016181">
    <property type="entry name" value="Acyl_CoA_acyltransferase"/>
</dbReference>
<name>A0A238J644_9RHOB</name>
<evidence type="ECO:0000313" key="2">
    <source>
        <dbReference type="EMBL" id="SMX26108.1"/>
    </source>
</evidence>
<dbReference type="GO" id="GO:0016747">
    <property type="term" value="F:acyltransferase activity, transferring groups other than amino-acyl groups"/>
    <property type="evidence" value="ECO:0007669"/>
    <property type="project" value="InterPro"/>
</dbReference>
<dbReference type="Proteomes" id="UP000225972">
    <property type="component" value="Unassembled WGS sequence"/>
</dbReference>